<protein>
    <submittedName>
        <fullName evidence="1">AP2/ERF domain-containing transcription factor</fullName>
    </submittedName>
</protein>
<sequence>MLKDSTEFSSKSVPFFLQNVTLLHEKEENHPSKFQEKSHKVACEAKVTLKMLTAPTRVSSIIHRQIGGLKSMSLTIALAFGMVRCCIQTLW</sequence>
<dbReference type="InParanoid" id="M1BL08"/>
<reference evidence="1" key="2">
    <citation type="submission" date="2015-06" db="UniProtKB">
        <authorList>
            <consortium name="EnsemblPlants"/>
        </authorList>
    </citation>
    <scope>IDENTIFICATION</scope>
    <source>
        <strain evidence="1">DM1-3 516 R44</strain>
    </source>
</reference>
<evidence type="ECO:0000313" key="1">
    <source>
        <dbReference type="EnsemblPlants" id="PGSC0003DMT400047573"/>
    </source>
</evidence>
<reference evidence="2" key="1">
    <citation type="journal article" date="2011" name="Nature">
        <title>Genome sequence and analysis of the tuber crop potato.</title>
        <authorList>
            <consortium name="The Potato Genome Sequencing Consortium"/>
        </authorList>
    </citation>
    <scope>NUCLEOTIDE SEQUENCE [LARGE SCALE GENOMIC DNA]</scope>
    <source>
        <strain evidence="2">cv. DM1-3 516 R44</strain>
    </source>
</reference>
<dbReference type="EnsemblPlants" id="PGSC0003DMT400047572">
    <property type="protein sequence ID" value="PGSC0003DMT400047572"/>
    <property type="gene ID" value="PGSC0003DMG400018486"/>
</dbReference>
<dbReference type="HOGENOM" id="CLU_2431305_0_0_1"/>
<dbReference type="EnsemblPlants" id="PGSC0003DMT400047573">
    <property type="protein sequence ID" value="PGSC0003DMT400047573"/>
    <property type="gene ID" value="PGSC0003DMG400018486"/>
</dbReference>
<dbReference type="PaxDb" id="4113-PGSC0003DMT400047573"/>
<proteinExistence type="predicted"/>
<name>M1BL08_SOLTU</name>
<organism evidence="1 2">
    <name type="scientific">Solanum tuberosum</name>
    <name type="common">Potato</name>
    <dbReference type="NCBI Taxonomy" id="4113"/>
    <lineage>
        <taxon>Eukaryota</taxon>
        <taxon>Viridiplantae</taxon>
        <taxon>Streptophyta</taxon>
        <taxon>Embryophyta</taxon>
        <taxon>Tracheophyta</taxon>
        <taxon>Spermatophyta</taxon>
        <taxon>Magnoliopsida</taxon>
        <taxon>eudicotyledons</taxon>
        <taxon>Gunneridae</taxon>
        <taxon>Pentapetalae</taxon>
        <taxon>asterids</taxon>
        <taxon>lamiids</taxon>
        <taxon>Solanales</taxon>
        <taxon>Solanaceae</taxon>
        <taxon>Solanoideae</taxon>
        <taxon>Solaneae</taxon>
        <taxon>Solanum</taxon>
    </lineage>
</organism>
<evidence type="ECO:0000313" key="2">
    <source>
        <dbReference type="Proteomes" id="UP000011115"/>
    </source>
</evidence>
<dbReference type="AlphaFoldDB" id="M1BL08"/>
<accession>M1BL08</accession>
<dbReference type="Gramene" id="PGSC0003DMT400047572">
    <property type="protein sequence ID" value="PGSC0003DMT400047572"/>
    <property type="gene ID" value="PGSC0003DMG400018486"/>
</dbReference>
<keyword evidence="2" id="KW-1185">Reference proteome</keyword>
<dbReference type="Proteomes" id="UP000011115">
    <property type="component" value="Unassembled WGS sequence"/>
</dbReference>
<dbReference type="Gramene" id="PGSC0003DMT400047573">
    <property type="protein sequence ID" value="PGSC0003DMT400047573"/>
    <property type="gene ID" value="PGSC0003DMG400018486"/>
</dbReference>